<keyword evidence="4 6" id="KW-1133">Transmembrane helix</keyword>
<feature type="domain" description="DUF202" evidence="7">
    <location>
        <begin position="14"/>
        <end position="87"/>
    </location>
</feature>
<organism evidence="8">
    <name type="scientific">Edaphobacter paludis</name>
    <dbReference type="NCBI Taxonomy" id="3035702"/>
    <lineage>
        <taxon>Bacteria</taxon>
        <taxon>Pseudomonadati</taxon>
        <taxon>Acidobacteriota</taxon>
        <taxon>Terriglobia</taxon>
        <taxon>Terriglobales</taxon>
        <taxon>Acidobacteriaceae</taxon>
        <taxon>Edaphobacter</taxon>
    </lineage>
</organism>
<evidence type="ECO:0000259" key="7">
    <source>
        <dbReference type="Pfam" id="PF02656"/>
    </source>
</evidence>
<dbReference type="InterPro" id="IPR052053">
    <property type="entry name" value="IM_YidH-like"/>
</dbReference>
<keyword evidence="3 6" id="KW-0812">Transmembrane</keyword>
<comment type="subcellular location">
    <subcellularLocation>
        <location evidence="1">Cell membrane</location>
        <topology evidence="1">Multi-pass membrane protein</topology>
    </subcellularLocation>
</comment>
<dbReference type="KEGG" id="epl:P4G45_04725"/>
<dbReference type="RefSeq" id="WP_348268522.1">
    <property type="nucleotide sequence ID" value="NZ_CP121194.1"/>
</dbReference>
<keyword evidence="5 6" id="KW-0472">Membrane</keyword>
<evidence type="ECO:0000256" key="6">
    <source>
        <dbReference type="SAM" id="Phobius"/>
    </source>
</evidence>
<evidence type="ECO:0000313" key="8">
    <source>
        <dbReference type="EMBL" id="XBH11034.1"/>
    </source>
</evidence>
<feature type="transmembrane region" description="Helical" evidence="6">
    <location>
        <begin position="105"/>
        <end position="126"/>
    </location>
</feature>
<evidence type="ECO:0000256" key="5">
    <source>
        <dbReference type="ARBA" id="ARBA00023136"/>
    </source>
</evidence>
<gene>
    <name evidence="8" type="ORF">P4G45_04725</name>
</gene>
<dbReference type="PANTHER" id="PTHR34187:SF2">
    <property type="entry name" value="DUF202 DOMAIN-CONTAINING PROTEIN"/>
    <property type="match status" value="1"/>
</dbReference>
<feature type="transmembrane region" description="Helical" evidence="6">
    <location>
        <begin position="62"/>
        <end position="85"/>
    </location>
</feature>
<evidence type="ECO:0000256" key="2">
    <source>
        <dbReference type="ARBA" id="ARBA00022475"/>
    </source>
</evidence>
<sequence>MTESSSAAQNPQSYLAAERTFLAWIRTGLALMGFGFVVARFGLFLREAQRFIHAGSAESSVFSLWSGTGLVLLGVVVLVVSVVRYRDNILRLQRGDIPQTSPSRVAMGTAVVLAVLGLAIAGYLLYFR</sequence>
<evidence type="ECO:0000256" key="3">
    <source>
        <dbReference type="ARBA" id="ARBA00022692"/>
    </source>
</evidence>
<protein>
    <submittedName>
        <fullName evidence="8">DUF202 domain-containing protein</fullName>
    </submittedName>
</protein>
<reference evidence="8" key="1">
    <citation type="submission" date="2023-03" db="EMBL/GenBank/DDBJ databases">
        <title>Edaphobacter sp.</title>
        <authorList>
            <person name="Huber K.J."/>
            <person name="Papendorf J."/>
            <person name="Pilke C."/>
            <person name="Bunk B."/>
            <person name="Sproeer C."/>
            <person name="Pester M."/>
        </authorList>
    </citation>
    <scope>NUCLEOTIDE SEQUENCE</scope>
    <source>
        <strain evidence="8">DSM 109919</strain>
    </source>
</reference>
<dbReference type="GO" id="GO:0005886">
    <property type="term" value="C:plasma membrane"/>
    <property type="evidence" value="ECO:0007669"/>
    <property type="project" value="UniProtKB-SubCell"/>
</dbReference>
<dbReference type="AlphaFoldDB" id="A0AAU7D178"/>
<dbReference type="EMBL" id="CP121194">
    <property type="protein sequence ID" value="XBH11034.1"/>
    <property type="molecule type" value="Genomic_DNA"/>
</dbReference>
<accession>A0AAU7D178</accession>
<evidence type="ECO:0000256" key="4">
    <source>
        <dbReference type="ARBA" id="ARBA00022989"/>
    </source>
</evidence>
<dbReference type="InterPro" id="IPR003807">
    <property type="entry name" value="DUF202"/>
</dbReference>
<feature type="transmembrane region" description="Helical" evidence="6">
    <location>
        <begin position="21"/>
        <end position="42"/>
    </location>
</feature>
<name>A0AAU7D178_9BACT</name>
<proteinExistence type="predicted"/>
<dbReference type="Pfam" id="PF02656">
    <property type="entry name" value="DUF202"/>
    <property type="match status" value="1"/>
</dbReference>
<evidence type="ECO:0000256" key="1">
    <source>
        <dbReference type="ARBA" id="ARBA00004651"/>
    </source>
</evidence>
<dbReference type="PANTHER" id="PTHR34187">
    <property type="entry name" value="FGR18P"/>
    <property type="match status" value="1"/>
</dbReference>
<keyword evidence="2" id="KW-1003">Cell membrane</keyword>